<organism evidence="1">
    <name type="scientific">marine metagenome</name>
    <dbReference type="NCBI Taxonomy" id="408172"/>
    <lineage>
        <taxon>unclassified sequences</taxon>
        <taxon>metagenomes</taxon>
        <taxon>ecological metagenomes</taxon>
    </lineage>
</organism>
<name>A0A383DWR0_9ZZZZ</name>
<gene>
    <name evidence="1" type="ORF">METZ01_LOCUS501618</name>
</gene>
<protein>
    <submittedName>
        <fullName evidence="1">Uncharacterized protein</fullName>
    </submittedName>
</protein>
<reference evidence="1" key="1">
    <citation type="submission" date="2018-05" db="EMBL/GenBank/DDBJ databases">
        <authorList>
            <person name="Lanie J.A."/>
            <person name="Ng W.-L."/>
            <person name="Kazmierczak K.M."/>
            <person name="Andrzejewski T.M."/>
            <person name="Davidsen T.M."/>
            <person name="Wayne K.J."/>
            <person name="Tettelin H."/>
            <person name="Glass J.I."/>
            <person name="Rusch D."/>
            <person name="Podicherti R."/>
            <person name="Tsui H.-C.T."/>
            <person name="Winkler M.E."/>
        </authorList>
    </citation>
    <scope>NUCLEOTIDE SEQUENCE</scope>
</reference>
<evidence type="ECO:0000313" key="1">
    <source>
        <dbReference type="EMBL" id="SVE48764.1"/>
    </source>
</evidence>
<proteinExistence type="predicted"/>
<sequence>MYESLREKIEVLGVARPEIELVASIPEQRLWLFANGKSYKHYSMSSSKRSPSCRENSLGTPWGLHEVCGKIGGDTPEGMVFKGRQPTGQRYWEYPDEEQA</sequence>
<dbReference type="EMBL" id="UINC01220728">
    <property type="protein sequence ID" value="SVE48764.1"/>
    <property type="molecule type" value="Genomic_DNA"/>
</dbReference>
<accession>A0A383DWR0</accession>
<feature type="non-terminal residue" evidence="1">
    <location>
        <position position="100"/>
    </location>
</feature>
<dbReference type="AlphaFoldDB" id="A0A383DWR0"/>